<name>A0A8J6PIT8_9FLAO</name>
<evidence type="ECO:0000256" key="5">
    <source>
        <dbReference type="ARBA" id="ARBA00022692"/>
    </source>
</evidence>
<keyword evidence="9" id="KW-1133">Transmembrane helix</keyword>
<evidence type="ECO:0000256" key="3">
    <source>
        <dbReference type="ARBA" id="ARBA00004479"/>
    </source>
</evidence>
<comment type="caution">
    <text evidence="13">The sequence shown here is derived from an EMBL/GenBank/DDBJ whole genome shotgun (WGS) entry which is preliminary data.</text>
</comment>
<reference evidence="13" key="1">
    <citation type="submission" date="2020-09" db="EMBL/GenBank/DDBJ databases">
        <title>Taishania pollutisoli gen. nov., sp. nov., Isolated from Tetrabromobisphenol A-Contaminated Soil.</title>
        <authorList>
            <person name="Chen Q."/>
        </authorList>
    </citation>
    <scope>NUCLEOTIDE SEQUENCE</scope>
    <source>
        <strain evidence="13">CZZ-1</strain>
    </source>
</reference>
<dbReference type="PANTHER" id="PTHR31120:SF6">
    <property type="entry name" value="METALLOPROTEASE TIKI HOMOLOG"/>
    <property type="match status" value="1"/>
</dbReference>
<dbReference type="InterPro" id="IPR040230">
    <property type="entry name" value="TIKI1/2-like"/>
</dbReference>
<evidence type="ECO:0000256" key="9">
    <source>
        <dbReference type="ARBA" id="ARBA00022989"/>
    </source>
</evidence>
<evidence type="ECO:0000256" key="8">
    <source>
        <dbReference type="ARBA" id="ARBA00022801"/>
    </source>
</evidence>
<keyword evidence="11" id="KW-0472">Membrane</keyword>
<protein>
    <submittedName>
        <fullName evidence="13">TraB/GumN family protein</fullName>
    </submittedName>
</protein>
<keyword evidence="10" id="KW-0482">Metalloprotease</keyword>
<keyword evidence="5" id="KW-0812">Transmembrane</keyword>
<dbReference type="Pfam" id="PF01963">
    <property type="entry name" value="TraB_PrgY_gumN"/>
    <property type="match status" value="2"/>
</dbReference>
<organism evidence="13 14">
    <name type="scientific">Taishania pollutisoli</name>
    <dbReference type="NCBI Taxonomy" id="2766479"/>
    <lineage>
        <taxon>Bacteria</taxon>
        <taxon>Pseudomonadati</taxon>
        <taxon>Bacteroidota</taxon>
        <taxon>Flavobacteriia</taxon>
        <taxon>Flavobacteriales</taxon>
        <taxon>Crocinitomicaceae</taxon>
        <taxon>Taishania</taxon>
    </lineage>
</organism>
<dbReference type="PANTHER" id="PTHR31120">
    <property type="entry name" value="METALLOPROTEASE TIKI"/>
    <property type="match status" value="1"/>
</dbReference>
<comment type="cofactor">
    <cofactor evidence="1">
        <name>Mn(2+)</name>
        <dbReference type="ChEBI" id="CHEBI:29035"/>
    </cofactor>
</comment>
<evidence type="ECO:0000256" key="1">
    <source>
        <dbReference type="ARBA" id="ARBA00001936"/>
    </source>
</evidence>
<keyword evidence="6" id="KW-0479">Metal-binding</keyword>
<comment type="cofactor">
    <cofactor evidence="2">
        <name>Co(2+)</name>
        <dbReference type="ChEBI" id="CHEBI:48828"/>
    </cofactor>
</comment>
<evidence type="ECO:0000256" key="4">
    <source>
        <dbReference type="ARBA" id="ARBA00022670"/>
    </source>
</evidence>
<proteinExistence type="predicted"/>
<dbReference type="GO" id="GO:0006508">
    <property type="term" value="P:proteolysis"/>
    <property type="evidence" value="ECO:0007669"/>
    <property type="project" value="UniProtKB-KW"/>
</dbReference>
<evidence type="ECO:0000256" key="2">
    <source>
        <dbReference type="ARBA" id="ARBA00001941"/>
    </source>
</evidence>
<dbReference type="EMBL" id="JACVEL010000004">
    <property type="protein sequence ID" value="MBC9812404.1"/>
    <property type="molecule type" value="Genomic_DNA"/>
</dbReference>
<dbReference type="AlphaFoldDB" id="A0A8J6PIT8"/>
<evidence type="ECO:0000313" key="14">
    <source>
        <dbReference type="Proteomes" id="UP000652681"/>
    </source>
</evidence>
<gene>
    <name evidence="13" type="ORF">H9Y05_07950</name>
</gene>
<evidence type="ECO:0000256" key="7">
    <source>
        <dbReference type="ARBA" id="ARBA00022729"/>
    </source>
</evidence>
<dbReference type="GO" id="GO:0046872">
    <property type="term" value="F:metal ion binding"/>
    <property type="evidence" value="ECO:0007669"/>
    <property type="project" value="UniProtKB-KW"/>
</dbReference>
<dbReference type="InterPro" id="IPR002816">
    <property type="entry name" value="TraB/PrgY/GumN_fam"/>
</dbReference>
<dbReference type="GO" id="GO:0030178">
    <property type="term" value="P:negative regulation of Wnt signaling pathway"/>
    <property type="evidence" value="ECO:0007669"/>
    <property type="project" value="InterPro"/>
</dbReference>
<keyword evidence="12" id="KW-0325">Glycoprotein</keyword>
<keyword evidence="8" id="KW-0378">Hydrolase</keyword>
<sequence length="409" mass="47333">MFLIFIFLFPFASFSQEKEIQYENKLLWEITTKGKKEKSYLFGSFHTNDKRVFQLSDSVYVALNNSKAIVLETDIYAMFKDWDTRYDYLNLEYDNEGKPYTKSSSASRTSYGDEDGMPQFLDLYFMQYGFNANKNFYALEAIEDQMSLVENPFNFSYSYADQFIQAEDKAINLYLSGNIDALERLLRTSLKWNPDFFDNLITKRNLIMADGIDSLLKKENLFIAIGAGHLGGEKGVINLLRSKGHHLRPVLYTKSKEAIPEKLEVLSNKSYNYFDSITQLHAVFPGKPFDIDKEGVVLNLIYREMGQGNSYSIEVIAKEEGQTLQSVAMDYIQSPGDSKKTEGVFDDETRYIEGISDSYPEGISWVRVIDSDHYFAILKAYGGNKFMNSPRPKRFFDNIWFEYPEEDNR</sequence>
<evidence type="ECO:0000256" key="6">
    <source>
        <dbReference type="ARBA" id="ARBA00022723"/>
    </source>
</evidence>
<comment type="subcellular location">
    <subcellularLocation>
        <location evidence="3">Membrane</location>
        <topology evidence="3">Single-pass type I membrane protein</topology>
    </subcellularLocation>
</comment>
<dbReference type="CDD" id="cd14789">
    <property type="entry name" value="Tiki"/>
    <property type="match status" value="1"/>
</dbReference>
<keyword evidence="14" id="KW-1185">Reference proteome</keyword>
<dbReference type="GO" id="GO:0016020">
    <property type="term" value="C:membrane"/>
    <property type="evidence" value="ECO:0007669"/>
    <property type="project" value="UniProtKB-SubCell"/>
</dbReference>
<accession>A0A8J6PIT8</accession>
<evidence type="ECO:0000256" key="12">
    <source>
        <dbReference type="ARBA" id="ARBA00023180"/>
    </source>
</evidence>
<evidence type="ECO:0000256" key="11">
    <source>
        <dbReference type="ARBA" id="ARBA00023136"/>
    </source>
</evidence>
<keyword evidence="4" id="KW-0645">Protease</keyword>
<evidence type="ECO:0000313" key="13">
    <source>
        <dbReference type="EMBL" id="MBC9812404.1"/>
    </source>
</evidence>
<evidence type="ECO:0000256" key="10">
    <source>
        <dbReference type="ARBA" id="ARBA00023049"/>
    </source>
</evidence>
<keyword evidence="7" id="KW-0732">Signal</keyword>
<dbReference type="RefSeq" id="WP_216713984.1">
    <property type="nucleotide sequence ID" value="NZ_JACVEL010000004.1"/>
</dbReference>
<dbReference type="Proteomes" id="UP000652681">
    <property type="component" value="Unassembled WGS sequence"/>
</dbReference>
<dbReference type="GO" id="GO:0004222">
    <property type="term" value="F:metalloendopeptidase activity"/>
    <property type="evidence" value="ECO:0007669"/>
    <property type="project" value="TreeGrafter"/>
</dbReference>